<dbReference type="InterPro" id="IPR003593">
    <property type="entry name" value="AAA+_ATPase"/>
</dbReference>
<keyword evidence="8" id="KW-0472">Membrane</keyword>
<evidence type="ECO:0000256" key="6">
    <source>
        <dbReference type="ARBA" id="ARBA00022840"/>
    </source>
</evidence>
<dbReference type="SUPFAM" id="SSF52540">
    <property type="entry name" value="P-loop containing nucleoside triphosphate hydrolases"/>
    <property type="match status" value="2"/>
</dbReference>
<evidence type="ECO:0000256" key="3">
    <source>
        <dbReference type="ARBA" id="ARBA00022475"/>
    </source>
</evidence>
<dbReference type="STRING" id="158787.BSCA_1841"/>
<proteinExistence type="predicted"/>
<dbReference type="InterPro" id="IPR017871">
    <property type="entry name" value="ABC_transporter-like_CS"/>
</dbReference>
<dbReference type="AlphaFoldDB" id="A0A087D6B0"/>
<feature type="domain" description="ABC transporter" evidence="9">
    <location>
        <begin position="8"/>
        <end position="244"/>
    </location>
</feature>
<organism evidence="10 11">
    <name type="scientific">Bifidobacterium scardovii</name>
    <dbReference type="NCBI Taxonomy" id="158787"/>
    <lineage>
        <taxon>Bacteria</taxon>
        <taxon>Bacillati</taxon>
        <taxon>Actinomycetota</taxon>
        <taxon>Actinomycetes</taxon>
        <taxon>Bifidobacteriales</taxon>
        <taxon>Bifidobacteriaceae</taxon>
        <taxon>Bifidobacterium</taxon>
    </lineage>
</organism>
<protein>
    <submittedName>
        <fullName evidence="10">ABC sugar transport system, ATP-binding protein</fullName>
        <ecNumber evidence="10">3.6.3.17</ecNumber>
    </submittedName>
</protein>
<dbReference type="CDD" id="cd03216">
    <property type="entry name" value="ABC_Carb_Monos_I"/>
    <property type="match status" value="1"/>
</dbReference>
<keyword evidence="10" id="KW-0762">Sugar transport</keyword>
<dbReference type="InterPro" id="IPR003439">
    <property type="entry name" value="ABC_transporter-like_ATP-bd"/>
</dbReference>
<dbReference type="Pfam" id="PF00005">
    <property type="entry name" value="ABC_tran"/>
    <property type="match status" value="2"/>
</dbReference>
<dbReference type="EMBL" id="JGZO01000025">
    <property type="protein sequence ID" value="KFI91060.1"/>
    <property type="molecule type" value="Genomic_DNA"/>
</dbReference>
<evidence type="ECO:0000256" key="4">
    <source>
        <dbReference type="ARBA" id="ARBA00022737"/>
    </source>
</evidence>
<dbReference type="GO" id="GO:0016887">
    <property type="term" value="F:ATP hydrolysis activity"/>
    <property type="evidence" value="ECO:0007669"/>
    <property type="project" value="InterPro"/>
</dbReference>
<evidence type="ECO:0000256" key="2">
    <source>
        <dbReference type="ARBA" id="ARBA00022448"/>
    </source>
</evidence>
<dbReference type="GO" id="GO:0005524">
    <property type="term" value="F:ATP binding"/>
    <property type="evidence" value="ECO:0007669"/>
    <property type="project" value="UniProtKB-KW"/>
</dbReference>
<dbReference type="PANTHER" id="PTHR43790">
    <property type="entry name" value="CARBOHYDRATE TRANSPORT ATP-BINDING PROTEIN MG119-RELATED"/>
    <property type="match status" value="1"/>
</dbReference>
<reference evidence="10 11" key="1">
    <citation type="submission" date="2014-03" db="EMBL/GenBank/DDBJ databases">
        <title>Genomics of Bifidobacteria.</title>
        <authorList>
            <person name="Ventura M."/>
            <person name="Milani C."/>
            <person name="Lugli G.A."/>
        </authorList>
    </citation>
    <scope>NUCLEOTIDE SEQUENCE [LARGE SCALE GENOMIC DNA]</scope>
    <source>
        <strain evidence="10 11">LMG 21589</strain>
    </source>
</reference>
<keyword evidence="7" id="KW-1278">Translocase</keyword>
<dbReference type="eggNOG" id="COG1129">
    <property type="taxonomic scope" value="Bacteria"/>
</dbReference>
<keyword evidence="4" id="KW-0677">Repeat</keyword>
<dbReference type="CDD" id="cd03215">
    <property type="entry name" value="ABC_Carb_Monos_II"/>
    <property type="match status" value="1"/>
</dbReference>
<dbReference type="PROSITE" id="PS50893">
    <property type="entry name" value="ABC_TRANSPORTER_2"/>
    <property type="match status" value="2"/>
</dbReference>
<comment type="caution">
    <text evidence="10">The sequence shown here is derived from an EMBL/GenBank/DDBJ whole genome shotgun (WGS) entry which is preliminary data.</text>
</comment>
<dbReference type="InterPro" id="IPR027417">
    <property type="entry name" value="P-loop_NTPase"/>
</dbReference>
<dbReference type="PANTHER" id="PTHR43790:SF9">
    <property type="entry name" value="GALACTOFURANOSE TRANSPORTER ATP-BINDING PROTEIN YTFR"/>
    <property type="match status" value="1"/>
</dbReference>
<name>A0A087D6B0_9BIFI</name>
<keyword evidence="6 10" id="KW-0067">ATP-binding</keyword>
<dbReference type="GO" id="GO:0005886">
    <property type="term" value="C:plasma membrane"/>
    <property type="evidence" value="ECO:0007669"/>
    <property type="project" value="UniProtKB-SubCell"/>
</dbReference>
<dbReference type="PROSITE" id="PS00211">
    <property type="entry name" value="ABC_TRANSPORTER_1"/>
    <property type="match status" value="1"/>
</dbReference>
<dbReference type="Proteomes" id="UP000029033">
    <property type="component" value="Unassembled WGS sequence"/>
</dbReference>
<evidence type="ECO:0000313" key="11">
    <source>
        <dbReference type="Proteomes" id="UP000029033"/>
    </source>
</evidence>
<dbReference type="SMART" id="SM00382">
    <property type="entry name" value="AAA"/>
    <property type="match status" value="2"/>
</dbReference>
<dbReference type="OrthoDB" id="39350at2"/>
<evidence type="ECO:0000256" key="5">
    <source>
        <dbReference type="ARBA" id="ARBA00022741"/>
    </source>
</evidence>
<evidence type="ECO:0000256" key="7">
    <source>
        <dbReference type="ARBA" id="ARBA00022967"/>
    </source>
</evidence>
<feature type="domain" description="ABC transporter" evidence="9">
    <location>
        <begin position="253"/>
        <end position="500"/>
    </location>
</feature>
<evidence type="ECO:0000256" key="1">
    <source>
        <dbReference type="ARBA" id="ARBA00004202"/>
    </source>
</evidence>
<keyword evidence="5" id="KW-0547">Nucleotide-binding</keyword>
<keyword evidence="2" id="KW-0813">Transport</keyword>
<evidence type="ECO:0000259" key="9">
    <source>
        <dbReference type="PROSITE" id="PS50893"/>
    </source>
</evidence>
<dbReference type="Gene3D" id="3.40.50.300">
    <property type="entry name" value="P-loop containing nucleotide triphosphate hydrolases"/>
    <property type="match status" value="2"/>
</dbReference>
<keyword evidence="3" id="KW-1003">Cell membrane</keyword>
<sequence>METQASVVHMEHIHKQFSGVSVLNDVSFDLRCGEVHALAGGNGAGKSTLMKILQGVYSLDSGTIQIGEEQFTSLSIEAARKAGIGMVFQEFSLVPTMSVTQNIFMGAEMLDNCRFLDKKGMRRRAKQILERLGVNLDQDAEVGSLATGYWQLTEIAKALRANARVLILDEPTASLSTAETERFFDLVRHLKNEGISLIYISHRMDEIRKIADRITILRNGTNLLTSDIADISDEEIIDGIVGQHTEKLGKHRQQESSIGETLLKVTDLSTNKGIRHVSFEVRGGEIVGLAGLMGSGRTEVTRAMFGIDRITSGTIELNGRPYAPKSAKDAMSHAVALVPEDRREQGLVVSHSVRDNLTLTRLNECRSSGLLSTRKIEKIASDLIRRFSIKVDDQAAPASRLSGGNQQKIVIAKWLGREPDLLIMDEPTAGVDIGTKSEVLANVTEFANSGKGVLFISSELAEMIAVCDRYVVMKRGEVVAELSSEGIDTEADLQLAIQHAGMTVDEGRTIQDGEVLEGKES</sequence>
<keyword evidence="10" id="KW-0378">Hydrolase</keyword>
<dbReference type="FunFam" id="3.40.50.300:FF:000127">
    <property type="entry name" value="Ribose import ATP-binding protein RbsA"/>
    <property type="match status" value="1"/>
</dbReference>
<accession>A0A087D6B0</accession>
<evidence type="ECO:0000313" key="10">
    <source>
        <dbReference type="EMBL" id="KFI91060.1"/>
    </source>
</evidence>
<keyword evidence="11" id="KW-1185">Reference proteome</keyword>
<comment type="subcellular location">
    <subcellularLocation>
        <location evidence="1">Cell membrane</location>
        <topology evidence="1">Peripheral membrane protein</topology>
    </subcellularLocation>
</comment>
<dbReference type="InterPro" id="IPR050107">
    <property type="entry name" value="ABC_carbohydrate_import_ATPase"/>
</dbReference>
<evidence type="ECO:0000256" key="8">
    <source>
        <dbReference type="ARBA" id="ARBA00023136"/>
    </source>
</evidence>
<gene>
    <name evidence="10" type="ORF">BSCA_1841</name>
</gene>
<dbReference type="EC" id="3.6.3.17" evidence="10"/>